<protein>
    <submittedName>
        <fullName evidence="1">Uncharacterized protein</fullName>
    </submittedName>
</protein>
<evidence type="ECO:0000313" key="2">
    <source>
        <dbReference type="Proteomes" id="UP001196413"/>
    </source>
</evidence>
<reference evidence="1" key="1">
    <citation type="submission" date="2021-06" db="EMBL/GenBank/DDBJ databases">
        <title>Parelaphostrongylus tenuis whole genome reference sequence.</title>
        <authorList>
            <person name="Garwood T.J."/>
            <person name="Larsen P.A."/>
            <person name="Fountain-Jones N.M."/>
            <person name="Garbe J.R."/>
            <person name="Macchietto M.G."/>
            <person name="Kania S.A."/>
            <person name="Gerhold R.W."/>
            <person name="Richards J.E."/>
            <person name="Wolf T.M."/>
        </authorList>
    </citation>
    <scope>NUCLEOTIDE SEQUENCE</scope>
    <source>
        <strain evidence="1">MNPRO001-30</strain>
        <tissue evidence="1">Meninges</tissue>
    </source>
</reference>
<dbReference type="Proteomes" id="UP001196413">
    <property type="component" value="Unassembled WGS sequence"/>
</dbReference>
<keyword evidence="2" id="KW-1185">Reference proteome</keyword>
<dbReference type="AlphaFoldDB" id="A0AAD5QHF6"/>
<gene>
    <name evidence="1" type="ORF">KIN20_003475</name>
</gene>
<name>A0AAD5QHF6_PARTN</name>
<comment type="caution">
    <text evidence="1">The sequence shown here is derived from an EMBL/GenBank/DDBJ whole genome shotgun (WGS) entry which is preliminary data.</text>
</comment>
<evidence type="ECO:0000313" key="1">
    <source>
        <dbReference type="EMBL" id="KAJ1348220.1"/>
    </source>
</evidence>
<dbReference type="EMBL" id="JAHQIW010000452">
    <property type="protein sequence ID" value="KAJ1348220.1"/>
    <property type="molecule type" value="Genomic_DNA"/>
</dbReference>
<organism evidence="1 2">
    <name type="scientific">Parelaphostrongylus tenuis</name>
    <name type="common">Meningeal worm</name>
    <dbReference type="NCBI Taxonomy" id="148309"/>
    <lineage>
        <taxon>Eukaryota</taxon>
        <taxon>Metazoa</taxon>
        <taxon>Ecdysozoa</taxon>
        <taxon>Nematoda</taxon>
        <taxon>Chromadorea</taxon>
        <taxon>Rhabditida</taxon>
        <taxon>Rhabditina</taxon>
        <taxon>Rhabditomorpha</taxon>
        <taxon>Strongyloidea</taxon>
        <taxon>Metastrongylidae</taxon>
        <taxon>Parelaphostrongylus</taxon>
    </lineage>
</organism>
<accession>A0AAD5QHF6</accession>
<sequence>MRTSILRIQSQYQFRQPCPSMRIAIVNDVLDDSSEQLSSTWATRSHSRHGDTSFSLRASLPTKALIRETCIEYVKEGKKEWNRLPISSLIKQQQIGFDTQLVSIMQRKAPLLMCLYYSTK</sequence>
<proteinExistence type="predicted"/>